<name>A0A0B7B2B3_9EUPU</name>
<accession>A0A0B7B2B3</accession>
<sequence>MCSHSLPQNRTQSTQQRHVYEIQDVQFNHVYMMHDTTVYRALTSKLSGI</sequence>
<gene>
    <name evidence="1" type="primary">ORF157954</name>
</gene>
<proteinExistence type="predicted"/>
<dbReference type="EMBL" id="HACG01040333">
    <property type="protein sequence ID" value="CEK87198.1"/>
    <property type="molecule type" value="Transcribed_RNA"/>
</dbReference>
<protein>
    <submittedName>
        <fullName evidence="1">Uncharacterized protein</fullName>
    </submittedName>
</protein>
<dbReference type="AlphaFoldDB" id="A0A0B7B2B3"/>
<reference evidence="1" key="1">
    <citation type="submission" date="2014-12" db="EMBL/GenBank/DDBJ databases">
        <title>Insight into the proteome of Arion vulgaris.</title>
        <authorList>
            <person name="Aradska J."/>
            <person name="Bulat T."/>
            <person name="Smidak R."/>
            <person name="Sarate P."/>
            <person name="Gangsoo J."/>
            <person name="Sialana F."/>
            <person name="Bilban M."/>
            <person name="Lubec G."/>
        </authorList>
    </citation>
    <scope>NUCLEOTIDE SEQUENCE</scope>
    <source>
        <tissue evidence="1">Skin</tissue>
    </source>
</reference>
<organism evidence="1">
    <name type="scientific">Arion vulgaris</name>
    <dbReference type="NCBI Taxonomy" id="1028688"/>
    <lineage>
        <taxon>Eukaryota</taxon>
        <taxon>Metazoa</taxon>
        <taxon>Spiralia</taxon>
        <taxon>Lophotrochozoa</taxon>
        <taxon>Mollusca</taxon>
        <taxon>Gastropoda</taxon>
        <taxon>Heterobranchia</taxon>
        <taxon>Euthyneura</taxon>
        <taxon>Panpulmonata</taxon>
        <taxon>Eupulmonata</taxon>
        <taxon>Stylommatophora</taxon>
        <taxon>Helicina</taxon>
        <taxon>Arionoidea</taxon>
        <taxon>Arionidae</taxon>
        <taxon>Arion</taxon>
    </lineage>
</organism>
<evidence type="ECO:0000313" key="1">
    <source>
        <dbReference type="EMBL" id="CEK87198.1"/>
    </source>
</evidence>